<protein>
    <submittedName>
        <fullName evidence="4">N-acetylmuramic acid 6-phosphate etherase</fullName>
        <ecNumber evidence="4">4.2.1.126</ecNumber>
    </submittedName>
</protein>
<dbReference type="Pfam" id="PF22645">
    <property type="entry name" value="GKRP_SIS_N"/>
    <property type="match status" value="1"/>
</dbReference>
<feature type="domain" description="SIS" evidence="3">
    <location>
        <begin position="53"/>
        <end position="216"/>
    </location>
</feature>
<reference evidence="4 6" key="2">
    <citation type="submission" date="2020-08" db="EMBL/GenBank/DDBJ databases">
        <title>Genomic Encyclopedia of Type Strains, Phase III (KMG-III): the genomes of soil and plant-associated and newly described type strains.</title>
        <authorList>
            <person name="Whitman W."/>
        </authorList>
    </citation>
    <scope>NUCLEOTIDE SEQUENCE [LARGE SCALE GENOMIC DNA]</scope>
    <source>
        <strain evidence="4 6">CECT 8088</strain>
    </source>
</reference>
<dbReference type="InterPro" id="IPR040190">
    <property type="entry name" value="MURQ/GCKR"/>
</dbReference>
<evidence type="ECO:0000313" key="7">
    <source>
        <dbReference type="Proteomes" id="UP000565205"/>
    </source>
</evidence>
<dbReference type="InterPro" id="IPR005488">
    <property type="entry name" value="Etherase_MurQ"/>
</dbReference>
<dbReference type="EC" id="4.2.1.126" evidence="4"/>
<dbReference type="Gene3D" id="3.40.50.10490">
    <property type="entry name" value="Glucose-6-phosphate isomerase like protein, domain 1"/>
    <property type="match status" value="1"/>
</dbReference>
<reference evidence="5 7" key="1">
    <citation type="submission" date="2020-06" db="EMBL/GenBank/DDBJ databases">
        <title>Description of novel acetic acid bacteria.</title>
        <authorList>
            <person name="Sombolestani A."/>
        </authorList>
    </citation>
    <scope>NUCLEOTIDE SEQUENCE [LARGE SCALE GENOMIC DNA]</scope>
    <source>
        <strain evidence="5 7">LMG 26838</strain>
    </source>
</reference>
<dbReference type="GO" id="GO:0016835">
    <property type="term" value="F:carbon-oxygen lyase activity"/>
    <property type="evidence" value="ECO:0007669"/>
    <property type="project" value="InterPro"/>
</dbReference>
<name>A0A839UU03_9PROT</name>
<evidence type="ECO:0000256" key="2">
    <source>
        <dbReference type="ARBA" id="ARBA00023277"/>
    </source>
</evidence>
<keyword evidence="1 4" id="KW-0456">Lyase</keyword>
<evidence type="ECO:0000313" key="5">
    <source>
        <dbReference type="EMBL" id="NVN29937.1"/>
    </source>
</evidence>
<evidence type="ECO:0000313" key="6">
    <source>
        <dbReference type="Proteomes" id="UP000557688"/>
    </source>
</evidence>
<evidence type="ECO:0000259" key="3">
    <source>
        <dbReference type="PROSITE" id="PS51464"/>
    </source>
</evidence>
<dbReference type="PANTHER" id="PTHR10088">
    <property type="entry name" value="GLUCOKINASE REGULATORY PROTEIN"/>
    <property type="match status" value="1"/>
</dbReference>
<accession>A0A839UU03</accession>
<dbReference type="GO" id="GO:0016803">
    <property type="term" value="F:ether hydrolase activity"/>
    <property type="evidence" value="ECO:0007669"/>
    <property type="project" value="TreeGrafter"/>
</dbReference>
<dbReference type="GO" id="GO:0009254">
    <property type="term" value="P:peptidoglycan turnover"/>
    <property type="evidence" value="ECO:0007669"/>
    <property type="project" value="TreeGrafter"/>
</dbReference>
<dbReference type="NCBIfam" id="NF009222">
    <property type="entry name" value="PRK12570.1"/>
    <property type="match status" value="1"/>
</dbReference>
<dbReference type="AlphaFoldDB" id="A0A839UU03"/>
<dbReference type="NCBIfam" id="NF003915">
    <property type="entry name" value="PRK05441.1"/>
    <property type="match status" value="1"/>
</dbReference>
<proteinExistence type="predicted"/>
<dbReference type="PROSITE" id="PS51464">
    <property type="entry name" value="SIS"/>
    <property type="match status" value="1"/>
</dbReference>
<keyword evidence="6" id="KW-1185">Reference proteome</keyword>
<dbReference type="Proteomes" id="UP000557688">
    <property type="component" value="Unassembled WGS sequence"/>
</dbReference>
<dbReference type="GO" id="GO:0097367">
    <property type="term" value="F:carbohydrate derivative binding"/>
    <property type="evidence" value="ECO:0007669"/>
    <property type="project" value="InterPro"/>
</dbReference>
<sequence>MALPATERPDPRSETLDRWPMPAVLSALLEGQLAAVASVAPALPQLAAVVDAALPRLRAGGRIAYAGAGTSGRIAFQDGAELTPTFDWPRDRLAFFMAGGETALTRAVEGAEDDTESAARMVGEAEIGSDDVLFALAASGTTPFTRACVAATRAAGALTVGIACDPAAPLLAEAEFAIVAVTGPETPAGSTRMKAGTAQKVVLNLISTALMVGLGRTWRGRMVDMQATNAKLRRRAVRMVCELADCTAEVAEAALAQTGGRVKPALLVVLAGLDGTAAQSRLQTVGGDLRAALAG</sequence>
<dbReference type="EMBL" id="JACHXV010000003">
    <property type="protein sequence ID" value="MBB3173277.1"/>
    <property type="molecule type" value="Genomic_DNA"/>
</dbReference>
<evidence type="ECO:0000313" key="4">
    <source>
        <dbReference type="EMBL" id="MBB3173277.1"/>
    </source>
</evidence>
<dbReference type="InterPro" id="IPR046348">
    <property type="entry name" value="SIS_dom_sf"/>
</dbReference>
<keyword evidence="2" id="KW-0119">Carbohydrate metabolism</keyword>
<evidence type="ECO:0000256" key="1">
    <source>
        <dbReference type="ARBA" id="ARBA00023239"/>
    </source>
</evidence>
<dbReference type="RefSeq" id="WP_176623054.1">
    <property type="nucleotide sequence ID" value="NZ_JABXXQ010000085.1"/>
</dbReference>
<dbReference type="SUPFAM" id="SSF53697">
    <property type="entry name" value="SIS domain"/>
    <property type="match status" value="1"/>
</dbReference>
<comment type="caution">
    <text evidence="4">The sequence shown here is derived from an EMBL/GenBank/DDBJ whole genome shotgun (WGS) entry which is preliminary data.</text>
</comment>
<dbReference type="Proteomes" id="UP000565205">
    <property type="component" value="Unassembled WGS sequence"/>
</dbReference>
<dbReference type="EMBL" id="JABXXQ010000085">
    <property type="protein sequence ID" value="NVN29937.1"/>
    <property type="molecule type" value="Genomic_DNA"/>
</dbReference>
<dbReference type="PANTHER" id="PTHR10088:SF4">
    <property type="entry name" value="GLUCOKINASE REGULATORY PROTEIN"/>
    <property type="match status" value="1"/>
</dbReference>
<dbReference type="InterPro" id="IPR001347">
    <property type="entry name" value="SIS_dom"/>
</dbReference>
<organism evidence="4 6">
    <name type="scientific">Endobacter medicaginis</name>
    <dbReference type="NCBI Taxonomy" id="1181271"/>
    <lineage>
        <taxon>Bacteria</taxon>
        <taxon>Pseudomonadati</taxon>
        <taxon>Pseudomonadota</taxon>
        <taxon>Alphaproteobacteria</taxon>
        <taxon>Acetobacterales</taxon>
        <taxon>Acetobacteraceae</taxon>
        <taxon>Endobacter</taxon>
    </lineage>
</organism>
<dbReference type="GO" id="GO:0046348">
    <property type="term" value="P:amino sugar catabolic process"/>
    <property type="evidence" value="ECO:0007669"/>
    <property type="project" value="InterPro"/>
</dbReference>
<gene>
    <name evidence="4" type="ORF">FHR90_001095</name>
    <name evidence="5" type="ORF">HUK83_06260</name>
</gene>
<dbReference type="Gene3D" id="1.10.8.1080">
    <property type="match status" value="1"/>
</dbReference>
<dbReference type="CDD" id="cd05007">
    <property type="entry name" value="SIS_Etherase"/>
    <property type="match status" value="1"/>
</dbReference>